<evidence type="ECO:0000256" key="2">
    <source>
        <dbReference type="ARBA" id="ARBA00023121"/>
    </source>
</evidence>
<organism evidence="3 4">
    <name type="scientific">Clostridium botulinum C</name>
    <dbReference type="NCBI Taxonomy" id="36828"/>
    <lineage>
        <taxon>Bacteria</taxon>
        <taxon>Bacillati</taxon>
        <taxon>Bacillota</taxon>
        <taxon>Clostridia</taxon>
        <taxon>Eubacteriales</taxon>
        <taxon>Clostridiaceae</taxon>
        <taxon>Clostridium</taxon>
    </lineage>
</organism>
<reference evidence="3" key="1">
    <citation type="submission" date="2020-02" db="EMBL/GenBank/DDBJ databases">
        <authorList>
            <person name="Fillo S."/>
            <person name="Giordani F."/>
            <person name="Tonon E."/>
            <person name="Drigo I."/>
            <person name="Anselmo A."/>
            <person name="Fortunato A."/>
            <person name="Bano L."/>
            <person name="Lista F."/>
        </authorList>
    </citation>
    <scope>NUCLEOTIDE SEQUENCE</scope>
    <source>
        <strain evidence="3">IZSVe-TV_9877_3_12</strain>
    </source>
</reference>
<dbReference type="RefSeq" id="WP_198090993.1">
    <property type="nucleotide sequence ID" value="NZ_JAAMYB010000001.1"/>
</dbReference>
<name>A0A9Q3V899_CLOBO</name>
<dbReference type="InterPro" id="IPR003797">
    <property type="entry name" value="DegV"/>
</dbReference>
<dbReference type="Gene3D" id="2.20.28.50">
    <property type="entry name" value="degv family protein"/>
    <property type="match status" value="1"/>
</dbReference>
<comment type="caution">
    <text evidence="3">The sequence shown here is derived from an EMBL/GenBank/DDBJ whole genome shotgun (WGS) entry which is preliminary data.</text>
</comment>
<evidence type="ECO:0000313" key="3">
    <source>
        <dbReference type="EMBL" id="MCD3194190.1"/>
    </source>
</evidence>
<gene>
    <name evidence="3" type="ORF">G8S53_02660</name>
</gene>
<dbReference type="Gene3D" id="3.40.50.10440">
    <property type="entry name" value="Dihydroxyacetone kinase, domain 1"/>
    <property type="match status" value="1"/>
</dbReference>
<dbReference type="PANTHER" id="PTHR33434">
    <property type="entry name" value="DEGV DOMAIN-CONTAINING PROTEIN DR_1986-RELATED"/>
    <property type="match status" value="1"/>
</dbReference>
<dbReference type="PROSITE" id="PS51482">
    <property type="entry name" value="DEGV"/>
    <property type="match status" value="1"/>
</dbReference>
<keyword evidence="2" id="KW-0446">Lipid-binding</keyword>
<accession>A0A9Q3V899</accession>
<evidence type="ECO:0000256" key="1">
    <source>
        <dbReference type="ARBA" id="ARBA00003238"/>
    </source>
</evidence>
<protein>
    <submittedName>
        <fullName evidence="3">DegV family protein</fullName>
    </submittedName>
</protein>
<evidence type="ECO:0000313" key="4">
    <source>
        <dbReference type="Proteomes" id="UP000813637"/>
    </source>
</evidence>
<proteinExistence type="predicted"/>
<dbReference type="NCBIfam" id="TIGR00762">
    <property type="entry name" value="DegV"/>
    <property type="match status" value="1"/>
</dbReference>
<dbReference type="Gene3D" id="3.30.1180.10">
    <property type="match status" value="1"/>
</dbReference>
<dbReference type="GO" id="GO:0008289">
    <property type="term" value="F:lipid binding"/>
    <property type="evidence" value="ECO:0007669"/>
    <property type="project" value="UniProtKB-KW"/>
</dbReference>
<dbReference type="Pfam" id="PF02645">
    <property type="entry name" value="DegV"/>
    <property type="match status" value="1"/>
</dbReference>
<sequence>MNKYKILTDSCCDLPIDYLINNNVNYVSLTYRLDDKEYYDDFGKSVKYTEFYDYMRKGNIPKTSQVNPQSFYNAFKEILDRNEDILYICVSSGLSGTYNSANIAKNMILDEYKDSKIEIIDVLTASLGQGLMVMKAVEMKNQGMNLEQVAENLKNIRYKLNTYITVDDLNHLKRGGRISSTAALFGAVLHIKPILTLNDEGKVISILKVKGKKSLTRKLTEIVCEKIINPEQEEICICHADSKIEAEKLKESILKKIQVKNVIINDIGPVVGTYGGPGALAVFFIGQHRQNHVIDI</sequence>
<dbReference type="SUPFAM" id="SSF82549">
    <property type="entry name" value="DAK1/DegV-like"/>
    <property type="match status" value="1"/>
</dbReference>
<dbReference type="PANTHER" id="PTHR33434:SF3">
    <property type="entry name" value="DEGV DOMAIN-CONTAINING PROTEIN YITS"/>
    <property type="match status" value="1"/>
</dbReference>
<dbReference type="EMBL" id="JAAMYB010000001">
    <property type="protein sequence ID" value="MCD3194190.1"/>
    <property type="molecule type" value="Genomic_DNA"/>
</dbReference>
<dbReference type="InterPro" id="IPR043168">
    <property type="entry name" value="DegV_C"/>
</dbReference>
<comment type="function">
    <text evidence="1">May bind long-chain fatty acids, such as palmitate, and may play a role in lipid transport or fatty acid metabolism.</text>
</comment>
<dbReference type="InterPro" id="IPR050270">
    <property type="entry name" value="DegV_domain_contain"/>
</dbReference>
<reference evidence="3" key="2">
    <citation type="journal article" date="2021" name="Microorganisms">
        <title>Extensive Genome Exploration of Clostridium botulinum Group III Field Strains.</title>
        <authorList>
            <person name="Fillo S."/>
            <person name="Giordani F."/>
            <person name="Tonon E."/>
            <person name="Drigo I."/>
            <person name="Anselmo A."/>
            <person name="Fortunato A."/>
            <person name="Lista F."/>
            <person name="Bano L."/>
        </authorList>
    </citation>
    <scope>NUCLEOTIDE SEQUENCE</scope>
    <source>
        <strain evidence="3">IZSVe-TV_9877_3_12</strain>
    </source>
</reference>
<dbReference type="Proteomes" id="UP000813637">
    <property type="component" value="Unassembled WGS sequence"/>
</dbReference>
<dbReference type="AlphaFoldDB" id="A0A9Q3V899"/>